<reference evidence="1" key="1">
    <citation type="submission" date="2014-07" db="EMBL/GenBank/DDBJ databases">
        <title>Identification of a novel salt tolerance gene in wild soybean by whole-genome sequencing.</title>
        <authorList>
            <person name="Lam H.-M."/>
            <person name="Qi X."/>
            <person name="Li M.-W."/>
            <person name="Liu X."/>
            <person name="Xie M."/>
            <person name="Ni M."/>
            <person name="Xu X."/>
        </authorList>
    </citation>
    <scope>NUCLEOTIDE SEQUENCE [LARGE SCALE GENOMIC DNA]</scope>
    <source>
        <tissue evidence="1">Root</tissue>
    </source>
</reference>
<name>A0A0B2RDJ1_GLYSO</name>
<reference evidence="2 3" key="2">
    <citation type="submission" date="2018-09" db="EMBL/GenBank/DDBJ databases">
        <title>A high-quality reference genome of wild soybean provides a powerful tool to mine soybean genomes.</title>
        <authorList>
            <person name="Xie M."/>
            <person name="Chung C.Y.L."/>
            <person name="Li M.-W."/>
            <person name="Wong F.-L."/>
            <person name="Chan T.-F."/>
            <person name="Lam H.-M."/>
        </authorList>
    </citation>
    <scope>NUCLEOTIDE SEQUENCE [LARGE SCALE GENOMIC DNA]</scope>
    <source>
        <strain evidence="3">cv. W05</strain>
        <tissue evidence="2">Hypocotyl of etiolated seedlings</tissue>
    </source>
</reference>
<gene>
    <name evidence="2" type="ORF">D0Y65_002493</name>
    <name evidence="1" type="ORF">glysoja_033177</name>
</gene>
<evidence type="ECO:0000313" key="2">
    <source>
        <dbReference type="EMBL" id="RZC31669.1"/>
    </source>
</evidence>
<proteinExistence type="predicted"/>
<dbReference type="Proteomes" id="UP000289340">
    <property type="component" value="Chromosome 1"/>
</dbReference>
<dbReference type="PANTHER" id="PTHR33526:SF20">
    <property type="entry name" value="VQ DOMAIN-CONTAINING PROTEIN"/>
    <property type="match status" value="1"/>
</dbReference>
<organism evidence="1">
    <name type="scientific">Glycine soja</name>
    <name type="common">Wild soybean</name>
    <dbReference type="NCBI Taxonomy" id="3848"/>
    <lineage>
        <taxon>Eukaryota</taxon>
        <taxon>Viridiplantae</taxon>
        <taxon>Streptophyta</taxon>
        <taxon>Embryophyta</taxon>
        <taxon>Tracheophyta</taxon>
        <taxon>Spermatophyta</taxon>
        <taxon>Magnoliopsida</taxon>
        <taxon>eudicotyledons</taxon>
        <taxon>Gunneridae</taxon>
        <taxon>Pentapetalae</taxon>
        <taxon>rosids</taxon>
        <taxon>fabids</taxon>
        <taxon>Fabales</taxon>
        <taxon>Fabaceae</taxon>
        <taxon>Papilionoideae</taxon>
        <taxon>50 kb inversion clade</taxon>
        <taxon>NPAAA clade</taxon>
        <taxon>indigoferoid/millettioid clade</taxon>
        <taxon>Phaseoleae</taxon>
        <taxon>Glycine</taxon>
        <taxon>Glycine subgen. Soja</taxon>
    </lineage>
</organism>
<accession>A0A0B2RDJ1</accession>
<sequence>MDVLLMNDGVMTRSKEWNDLLARLAESPPCRLEVEHNAPFIIDHFSMRKELAKKKQSKLKHYISTPMRILKKAKELYVKGVVDCTGALGVGVASSVQRSKRELSGTVPVAVGNQTLVPMIRNETLTRAVSAGYRYKYNRRKMSYQTEPEVRKMGTIDEDKPCYFEEDDHSKAKLLYLYPRTRPRVVHSRPVPV</sequence>
<protein>
    <submittedName>
        <fullName evidence="1">Uncharacterized protein</fullName>
    </submittedName>
</protein>
<evidence type="ECO:0000313" key="1">
    <source>
        <dbReference type="EMBL" id="KHN30439.1"/>
    </source>
</evidence>
<keyword evidence="3" id="KW-1185">Reference proteome</keyword>
<dbReference type="AlphaFoldDB" id="A0A0B2RDJ1"/>
<dbReference type="EMBL" id="QZWG01000001">
    <property type="protein sequence ID" value="RZC31669.1"/>
    <property type="molecule type" value="Genomic_DNA"/>
</dbReference>
<dbReference type="PANTHER" id="PTHR33526">
    <property type="entry name" value="OS07G0123800 PROTEIN"/>
    <property type="match status" value="1"/>
</dbReference>
<evidence type="ECO:0000313" key="3">
    <source>
        <dbReference type="Proteomes" id="UP000289340"/>
    </source>
</evidence>
<dbReference type="EMBL" id="KN651768">
    <property type="protein sequence ID" value="KHN30439.1"/>
    <property type="molecule type" value="Genomic_DNA"/>
</dbReference>
<dbReference type="Proteomes" id="UP000053555">
    <property type="component" value="Unassembled WGS sequence"/>
</dbReference>